<dbReference type="HOGENOM" id="CLU_1230696_0_0_1"/>
<dbReference type="EMBL" id="KN822967">
    <property type="protein sequence ID" value="KIO30905.1"/>
    <property type="molecule type" value="Genomic_DNA"/>
</dbReference>
<reference evidence="11" key="2">
    <citation type="submission" date="2015-01" db="EMBL/GenBank/DDBJ databases">
        <title>Evolutionary Origins and Diversification of the Mycorrhizal Mutualists.</title>
        <authorList>
            <consortium name="DOE Joint Genome Institute"/>
            <consortium name="Mycorrhizal Genomics Consortium"/>
            <person name="Kohler A."/>
            <person name="Kuo A."/>
            <person name="Nagy L.G."/>
            <person name="Floudas D."/>
            <person name="Copeland A."/>
            <person name="Barry K.W."/>
            <person name="Cichocki N."/>
            <person name="Veneault-Fourrey C."/>
            <person name="LaButti K."/>
            <person name="Lindquist E.A."/>
            <person name="Lipzen A."/>
            <person name="Lundell T."/>
            <person name="Morin E."/>
            <person name="Murat C."/>
            <person name="Riley R."/>
            <person name="Ohm R."/>
            <person name="Sun H."/>
            <person name="Tunlid A."/>
            <person name="Henrissat B."/>
            <person name="Grigoriev I.V."/>
            <person name="Hibbett D.S."/>
            <person name="Martin F."/>
        </authorList>
    </citation>
    <scope>NUCLEOTIDE SEQUENCE [LARGE SCALE GENOMIC DNA]</scope>
    <source>
        <strain evidence="11">MUT 4182</strain>
    </source>
</reference>
<comment type="subunit">
    <text evidence="8">Component of the SRB8-11 complex, which itself associates with the Mediator complex.</text>
</comment>
<dbReference type="OrthoDB" id="103819at2759"/>
<dbReference type="Pfam" id="PF06333">
    <property type="entry name" value="Med13_C"/>
    <property type="match status" value="1"/>
</dbReference>
<evidence type="ECO:0000256" key="3">
    <source>
        <dbReference type="ARBA" id="ARBA00022491"/>
    </source>
</evidence>
<keyword evidence="11" id="KW-1185">Reference proteome</keyword>
<gene>
    <name evidence="10" type="ORF">M407DRAFT_242001</name>
</gene>
<sequence>MSESELIAWEKCLHREVISQDVAIHVALACVEQSNPLAILATTDASKASVTLVNNSTLHRAAFHDSSSTSYIVQPFYRTPLLPSDNHFVDTSSLAITPETELLSSMGSYGAALRLPQVGLLPLATAFVFHCPPAAERTNASTTGSENSVQSVSTYRVHILRTGGSPTSSHRKPLHIQLQDISKNYLSLSALARERWSIGSFGGLPFHLTAVEIMRRVLAYAHDPS</sequence>
<evidence type="ECO:0000256" key="5">
    <source>
        <dbReference type="ARBA" id="ARBA00023159"/>
    </source>
</evidence>
<comment type="subcellular location">
    <subcellularLocation>
        <location evidence="1 8">Nucleus</location>
    </subcellularLocation>
</comment>
<evidence type="ECO:0000313" key="10">
    <source>
        <dbReference type="EMBL" id="KIO30905.1"/>
    </source>
</evidence>
<evidence type="ECO:0000256" key="4">
    <source>
        <dbReference type="ARBA" id="ARBA00023015"/>
    </source>
</evidence>
<evidence type="ECO:0000256" key="8">
    <source>
        <dbReference type="RuleBase" id="RU364134"/>
    </source>
</evidence>
<evidence type="ECO:0000256" key="2">
    <source>
        <dbReference type="ARBA" id="ARBA00009354"/>
    </source>
</evidence>
<dbReference type="STRING" id="1051891.A0A0C3QGT7"/>
<dbReference type="GO" id="GO:0016592">
    <property type="term" value="C:mediator complex"/>
    <property type="evidence" value="ECO:0007669"/>
    <property type="project" value="InterPro"/>
</dbReference>
<accession>A0A0C3QGT7</accession>
<keyword evidence="5 8" id="KW-0010">Activator</keyword>
<evidence type="ECO:0000256" key="6">
    <source>
        <dbReference type="ARBA" id="ARBA00023163"/>
    </source>
</evidence>
<comment type="similarity">
    <text evidence="2 8">Belongs to the Mediator complex subunit 13 family.</text>
</comment>
<dbReference type="InterPro" id="IPR009401">
    <property type="entry name" value="Med13_C"/>
</dbReference>
<keyword evidence="4 8" id="KW-0805">Transcription regulation</keyword>
<evidence type="ECO:0000313" key="11">
    <source>
        <dbReference type="Proteomes" id="UP000054248"/>
    </source>
</evidence>
<keyword evidence="3 8" id="KW-0678">Repressor</keyword>
<evidence type="ECO:0000259" key="9">
    <source>
        <dbReference type="Pfam" id="PF06333"/>
    </source>
</evidence>
<keyword evidence="7 8" id="KW-0539">Nucleus</keyword>
<dbReference type="GO" id="GO:0006357">
    <property type="term" value="P:regulation of transcription by RNA polymerase II"/>
    <property type="evidence" value="ECO:0007669"/>
    <property type="project" value="InterPro"/>
</dbReference>
<feature type="domain" description="Mediator complex subunit Med13 C-terminal" evidence="9">
    <location>
        <begin position="1"/>
        <end position="211"/>
    </location>
</feature>
<dbReference type="Proteomes" id="UP000054248">
    <property type="component" value="Unassembled WGS sequence"/>
</dbReference>
<name>A0A0C3QGT7_9AGAM</name>
<evidence type="ECO:0000256" key="1">
    <source>
        <dbReference type="ARBA" id="ARBA00004123"/>
    </source>
</evidence>
<evidence type="ECO:0000256" key="7">
    <source>
        <dbReference type="ARBA" id="ARBA00023242"/>
    </source>
</evidence>
<organism evidence="10 11">
    <name type="scientific">Tulasnella calospora MUT 4182</name>
    <dbReference type="NCBI Taxonomy" id="1051891"/>
    <lineage>
        <taxon>Eukaryota</taxon>
        <taxon>Fungi</taxon>
        <taxon>Dikarya</taxon>
        <taxon>Basidiomycota</taxon>
        <taxon>Agaricomycotina</taxon>
        <taxon>Agaricomycetes</taxon>
        <taxon>Cantharellales</taxon>
        <taxon>Tulasnellaceae</taxon>
        <taxon>Tulasnella</taxon>
    </lineage>
</organism>
<keyword evidence="6 8" id="KW-0804">Transcription</keyword>
<proteinExistence type="inferred from homology"/>
<dbReference type="AlphaFoldDB" id="A0A0C3QGT7"/>
<dbReference type="GO" id="GO:0003712">
    <property type="term" value="F:transcription coregulator activity"/>
    <property type="evidence" value="ECO:0007669"/>
    <property type="project" value="InterPro"/>
</dbReference>
<reference evidence="10 11" key="1">
    <citation type="submission" date="2014-04" db="EMBL/GenBank/DDBJ databases">
        <authorList>
            <consortium name="DOE Joint Genome Institute"/>
            <person name="Kuo A."/>
            <person name="Girlanda M."/>
            <person name="Perotto S."/>
            <person name="Kohler A."/>
            <person name="Nagy L.G."/>
            <person name="Floudas D."/>
            <person name="Copeland A."/>
            <person name="Barry K.W."/>
            <person name="Cichocki N."/>
            <person name="Veneault-Fourrey C."/>
            <person name="LaButti K."/>
            <person name="Lindquist E.A."/>
            <person name="Lipzen A."/>
            <person name="Lundell T."/>
            <person name="Morin E."/>
            <person name="Murat C."/>
            <person name="Sun H."/>
            <person name="Tunlid A."/>
            <person name="Henrissat B."/>
            <person name="Grigoriev I.V."/>
            <person name="Hibbett D.S."/>
            <person name="Martin F."/>
            <person name="Nordberg H.P."/>
            <person name="Cantor M.N."/>
            <person name="Hua S.X."/>
        </authorList>
    </citation>
    <scope>NUCLEOTIDE SEQUENCE [LARGE SCALE GENOMIC DNA]</scope>
    <source>
        <strain evidence="10 11">MUT 4182</strain>
    </source>
</reference>
<protein>
    <recommendedName>
        <fullName evidence="8">Mediator of RNA polymerase II transcription subunit 13</fullName>
    </recommendedName>
    <alternativeName>
        <fullName evidence="8">Mediator complex subunit 13</fullName>
    </alternativeName>
</protein>
<comment type="function">
    <text evidence="8">Component of the SRB8-11 complex. The SRB8-11 complex is a regulatory module of the Mediator complex which is itself involved in regulation of basal and activated RNA polymerase II-dependent transcription. The SRB8-11 complex may be involved in the transcriptional repression of a subset of genes regulated by Mediator. It may inhibit the association of the Mediator complex with RNA polymerase II to form the holoenzyme complex.</text>
</comment>